<evidence type="ECO:0000313" key="1">
    <source>
        <dbReference type="EMBL" id="CAJ1977707.1"/>
    </source>
</evidence>
<keyword evidence="2" id="KW-1185">Reference proteome</keyword>
<reference evidence="1" key="1">
    <citation type="submission" date="2023-10" db="EMBL/GenBank/DDBJ databases">
        <authorList>
            <person name="Domelevo Entfellner J.-B."/>
        </authorList>
    </citation>
    <scope>NUCLEOTIDE SEQUENCE</scope>
</reference>
<name>A0AA86W3G9_9FABA</name>
<sequence>MAECSDFQHFCQYTHKETNKVSGGFHLIMSWLKCCSVDVSVFAHKAPIITSE</sequence>
<protein>
    <submittedName>
        <fullName evidence="1">Uncharacterized protein</fullName>
    </submittedName>
</protein>
<dbReference type="Proteomes" id="UP001189624">
    <property type="component" value="Chromosome 10"/>
</dbReference>
<dbReference type="AlphaFoldDB" id="A0AA86W3G9"/>
<accession>A0AA86W3G9</accession>
<organism evidence="1 2">
    <name type="scientific">Sphenostylis stenocarpa</name>
    <dbReference type="NCBI Taxonomy" id="92480"/>
    <lineage>
        <taxon>Eukaryota</taxon>
        <taxon>Viridiplantae</taxon>
        <taxon>Streptophyta</taxon>
        <taxon>Embryophyta</taxon>
        <taxon>Tracheophyta</taxon>
        <taxon>Spermatophyta</taxon>
        <taxon>Magnoliopsida</taxon>
        <taxon>eudicotyledons</taxon>
        <taxon>Gunneridae</taxon>
        <taxon>Pentapetalae</taxon>
        <taxon>rosids</taxon>
        <taxon>fabids</taxon>
        <taxon>Fabales</taxon>
        <taxon>Fabaceae</taxon>
        <taxon>Papilionoideae</taxon>
        <taxon>50 kb inversion clade</taxon>
        <taxon>NPAAA clade</taxon>
        <taxon>indigoferoid/millettioid clade</taxon>
        <taxon>Phaseoleae</taxon>
        <taxon>Sphenostylis</taxon>
    </lineage>
</organism>
<evidence type="ECO:0000313" key="2">
    <source>
        <dbReference type="Proteomes" id="UP001189624"/>
    </source>
</evidence>
<dbReference type="EMBL" id="OY731407">
    <property type="protein sequence ID" value="CAJ1977707.1"/>
    <property type="molecule type" value="Genomic_DNA"/>
</dbReference>
<proteinExistence type="predicted"/>
<dbReference type="Gramene" id="rna-AYBTSS11_LOCUS29876">
    <property type="protein sequence ID" value="CAJ1977707.1"/>
    <property type="gene ID" value="gene-AYBTSS11_LOCUS29876"/>
</dbReference>
<gene>
    <name evidence="1" type="ORF">AYBTSS11_LOCUS29876</name>
</gene>